<evidence type="ECO:0000256" key="10">
    <source>
        <dbReference type="SAM" id="MobiDB-lite"/>
    </source>
</evidence>
<feature type="compositionally biased region" description="Polar residues" evidence="10">
    <location>
        <begin position="694"/>
        <end position="712"/>
    </location>
</feature>
<dbReference type="InterPro" id="IPR046342">
    <property type="entry name" value="CBS_dom_sf"/>
</dbReference>
<dbReference type="FunFam" id="3.10.580.10:FF:000026">
    <property type="entry name" value="Chloride channel protein"/>
    <property type="match status" value="1"/>
</dbReference>
<dbReference type="AlphaFoldDB" id="A0A7R9P4X3"/>
<keyword evidence="8" id="KW-0868">Chloride</keyword>
<dbReference type="EMBL" id="OE180016">
    <property type="protein sequence ID" value="CAD7570350.1"/>
    <property type="molecule type" value="Genomic_DNA"/>
</dbReference>
<keyword evidence="6" id="KW-0406">Ion transport</keyword>
<evidence type="ECO:0000256" key="9">
    <source>
        <dbReference type="SAM" id="Coils"/>
    </source>
</evidence>
<dbReference type="PANTHER" id="PTHR45720">
    <property type="entry name" value="CHLORIDE CHANNEL PROTEIN 2"/>
    <property type="match status" value="1"/>
</dbReference>
<accession>A0A7R9P4X3</accession>
<dbReference type="InterPro" id="IPR050970">
    <property type="entry name" value="Cl_channel_volt-gated"/>
</dbReference>
<keyword evidence="7" id="KW-0472">Membrane</keyword>
<evidence type="ECO:0000256" key="7">
    <source>
        <dbReference type="ARBA" id="ARBA00023136"/>
    </source>
</evidence>
<evidence type="ECO:0000256" key="5">
    <source>
        <dbReference type="ARBA" id="ARBA00022989"/>
    </source>
</evidence>
<feature type="region of interest" description="Disordered" evidence="10">
    <location>
        <begin position="683"/>
        <end position="713"/>
    </location>
</feature>
<keyword evidence="3" id="KW-0812">Transmembrane</keyword>
<feature type="compositionally biased region" description="Polar residues" evidence="10">
    <location>
        <begin position="25"/>
        <end position="40"/>
    </location>
</feature>
<evidence type="ECO:0000259" key="11">
    <source>
        <dbReference type="Pfam" id="PF00571"/>
    </source>
</evidence>
<keyword evidence="5" id="KW-1133">Transmembrane helix</keyword>
<dbReference type="InterPro" id="IPR001807">
    <property type="entry name" value="ClC"/>
</dbReference>
<dbReference type="GO" id="GO:0005247">
    <property type="term" value="F:voltage-gated chloride channel activity"/>
    <property type="evidence" value="ECO:0007669"/>
    <property type="project" value="TreeGrafter"/>
</dbReference>
<dbReference type="SUPFAM" id="SSF54631">
    <property type="entry name" value="CBS-domain pair"/>
    <property type="match status" value="1"/>
</dbReference>
<protein>
    <submittedName>
        <fullName evidence="12">(California timema) hypothetical protein</fullName>
    </submittedName>
</protein>
<evidence type="ECO:0000256" key="8">
    <source>
        <dbReference type="ARBA" id="ARBA00023214"/>
    </source>
</evidence>
<sequence length="753" mass="84515">MQILGDVTESLEAHNFVNEERSSGVIPSSPGSRVSSLQSSPYPSPEENIVFKFESTGQLLCVSLDAISSTAQRPSNSPHSSMRFLFSVIGSTIPVPSGSFIPVFKVGAALGRIMGELMNLWFPVGVSYGGSINPIIPGMYNVYVEDFMVRDVRYIWHGMTYGQLRDVLKENRNLRGFPLVDSPGSMILLGSIQRMELIKLIEKHIGRDKRLQVAAKWQKEAQERAKEKLERKLMEAAQQKQRRPSRFEVIPAPDILKLRQHSAANLLSPDTIVNNHNNEPHYHPVFGSQPKKSILKKTNSFTLRGFSPLLTPNVTPYTTVTGAESRIRLAFEAIFKKSATLQDVNPDPEAAMEMLVRDEDNKTSSISMSPRLFKKVQLPKERVIDMSPEDQKHWEEEEMRKDVNFDKCHIDPAPFQLVERTSLLKVHSLFSMVGVNHAYVTAIGRLVGVVALKELRKAIEDSNAGNIPTPQTMSIPLSNKVERPLLIDRRYNDTVSSMDSVLSSNTDTYIEDKNRTPPQSPSFMEQGESAVTPSSLIAPPVQPQEQQLAARIAAPIVQKKEAWASVLPAETQLLDIDEASALQVTKWRIQKAGGVGIRAGRPAPCFDPALIDTPNCQPFTLDKNEVECYVTRPTFPEWQEYVGPGSTHGVTLRLRPRWQSFHQDRTNTKPTYSLRSRQETFRGTHNKFLHTESRSSTSPSHRAERQPSQQQGEMLDQPYTFRGLCHQSFLFWCMKDNIAMGEVVEEASKGTGN</sequence>
<dbReference type="PANTHER" id="PTHR45720:SF10">
    <property type="entry name" value="CHLORIDE CHANNEL PROTEIN 2"/>
    <property type="match status" value="1"/>
</dbReference>
<gene>
    <name evidence="12" type="ORF">TCMB3V08_LOCUS3055</name>
</gene>
<dbReference type="FunFam" id="3.10.580.10:FF:000032">
    <property type="entry name" value="Chloride channel protein"/>
    <property type="match status" value="1"/>
</dbReference>
<keyword evidence="2" id="KW-0813">Transport</keyword>
<keyword evidence="9" id="KW-0175">Coiled coil</keyword>
<evidence type="ECO:0000256" key="6">
    <source>
        <dbReference type="ARBA" id="ARBA00023065"/>
    </source>
</evidence>
<proteinExistence type="predicted"/>
<evidence type="ECO:0000256" key="2">
    <source>
        <dbReference type="ARBA" id="ARBA00022448"/>
    </source>
</evidence>
<evidence type="ECO:0000256" key="4">
    <source>
        <dbReference type="ARBA" id="ARBA00022737"/>
    </source>
</evidence>
<keyword evidence="4" id="KW-0677">Repeat</keyword>
<dbReference type="SUPFAM" id="SSF81340">
    <property type="entry name" value="Clc chloride channel"/>
    <property type="match status" value="1"/>
</dbReference>
<dbReference type="GO" id="GO:0005886">
    <property type="term" value="C:plasma membrane"/>
    <property type="evidence" value="ECO:0007669"/>
    <property type="project" value="TreeGrafter"/>
</dbReference>
<comment type="subcellular location">
    <subcellularLocation>
        <location evidence="1">Membrane</location>
        <topology evidence="1">Multi-pass membrane protein</topology>
    </subcellularLocation>
</comment>
<feature type="coiled-coil region" evidence="9">
    <location>
        <begin position="212"/>
        <end position="242"/>
    </location>
</feature>
<dbReference type="Pfam" id="PF00571">
    <property type="entry name" value="CBS"/>
    <property type="match status" value="1"/>
</dbReference>
<evidence type="ECO:0000313" key="12">
    <source>
        <dbReference type="EMBL" id="CAD7570350.1"/>
    </source>
</evidence>
<dbReference type="Gene3D" id="3.10.580.10">
    <property type="entry name" value="CBS-domain"/>
    <property type="match status" value="2"/>
</dbReference>
<organism evidence="12">
    <name type="scientific">Timema californicum</name>
    <name type="common">California timema</name>
    <name type="synonym">Walking stick</name>
    <dbReference type="NCBI Taxonomy" id="61474"/>
    <lineage>
        <taxon>Eukaryota</taxon>
        <taxon>Metazoa</taxon>
        <taxon>Ecdysozoa</taxon>
        <taxon>Arthropoda</taxon>
        <taxon>Hexapoda</taxon>
        <taxon>Insecta</taxon>
        <taxon>Pterygota</taxon>
        <taxon>Neoptera</taxon>
        <taxon>Polyneoptera</taxon>
        <taxon>Phasmatodea</taxon>
        <taxon>Timematodea</taxon>
        <taxon>Timematoidea</taxon>
        <taxon>Timematidae</taxon>
        <taxon>Timema</taxon>
    </lineage>
</organism>
<feature type="domain" description="CBS" evidence="11">
    <location>
        <begin position="144"/>
        <end position="201"/>
    </location>
</feature>
<evidence type="ECO:0000256" key="3">
    <source>
        <dbReference type="ARBA" id="ARBA00022692"/>
    </source>
</evidence>
<dbReference type="InterPro" id="IPR000644">
    <property type="entry name" value="CBS_dom"/>
</dbReference>
<name>A0A7R9P4X3_TIMCA</name>
<reference evidence="12" key="1">
    <citation type="submission" date="2020-11" db="EMBL/GenBank/DDBJ databases">
        <authorList>
            <person name="Tran Van P."/>
        </authorList>
    </citation>
    <scope>NUCLEOTIDE SEQUENCE</scope>
</reference>
<dbReference type="InterPro" id="IPR014743">
    <property type="entry name" value="Cl-channel_core"/>
</dbReference>
<evidence type="ECO:0000256" key="1">
    <source>
        <dbReference type="ARBA" id="ARBA00004141"/>
    </source>
</evidence>
<dbReference type="Pfam" id="PF00654">
    <property type="entry name" value="Voltage_CLC"/>
    <property type="match status" value="1"/>
</dbReference>
<feature type="region of interest" description="Disordered" evidence="10">
    <location>
        <begin position="21"/>
        <end position="40"/>
    </location>
</feature>